<dbReference type="InterPro" id="IPR036397">
    <property type="entry name" value="RNaseH_sf"/>
</dbReference>
<dbReference type="EMBL" id="BGPR01015218">
    <property type="protein sequence ID" value="GBN68461.1"/>
    <property type="molecule type" value="Genomic_DNA"/>
</dbReference>
<dbReference type="AlphaFoldDB" id="A0A4Y2QYS7"/>
<accession>A0A4Y2QYS7</accession>
<proteinExistence type="predicted"/>
<evidence type="ECO:0000313" key="2">
    <source>
        <dbReference type="EMBL" id="GBN37239.1"/>
    </source>
</evidence>
<reference evidence="4 5" key="1">
    <citation type="journal article" date="2019" name="Sci. Rep.">
        <title>Orb-weaving spider Araneus ventricosus genome elucidates the spidroin gene catalogue.</title>
        <authorList>
            <person name="Kono N."/>
            <person name="Nakamura H."/>
            <person name="Ohtoshi R."/>
            <person name="Moran D.A.P."/>
            <person name="Shinohara A."/>
            <person name="Yoshida Y."/>
            <person name="Fujiwara M."/>
            <person name="Mori M."/>
            <person name="Tomita M."/>
            <person name="Arakawa K."/>
        </authorList>
    </citation>
    <scope>NUCLEOTIDE SEQUENCE [LARGE SCALE GENOMIC DNA]</scope>
</reference>
<gene>
    <name evidence="4" type="ORF">AVEN_139666_1</name>
    <name evidence="2" type="ORF">AVEN_211499_1</name>
    <name evidence="3" type="ORF">AVEN_60761_1</name>
</gene>
<name>A0A4Y2QYS7_ARAVE</name>
<dbReference type="Proteomes" id="UP000499080">
    <property type="component" value="Unassembled WGS sequence"/>
</dbReference>
<dbReference type="EMBL" id="BGPR01008981">
    <property type="protein sequence ID" value="GBN37239.1"/>
    <property type="molecule type" value="Genomic_DNA"/>
</dbReference>
<dbReference type="GO" id="GO:0003676">
    <property type="term" value="F:nucleic acid binding"/>
    <property type="evidence" value="ECO:0007669"/>
    <property type="project" value="InterPro"/>
</dbReference>
<feature type="transmembrane region" description="Helical" evidence="1">
    <location>
        <begin position="67"/>
        <end position="87"/>
    </location>
</feature>
<comment type="caution">
    <text evidence="4">The sequence shown here is derived from an EMBL/GenBank/DDBJ whole genome shotgun (WGS) entry which is preliminary data.</text>
</comment>
<keyword evidence="1" id="KW-1133">Transmembrane helix</keyword>
<evidence type="ECO:0000313" key="4">
    <source>
        <dbReference type="EMBL" id="GBN68461.1"/>
    </source>
</evidence>
<dbReference type="OrthoDB" id="10049357at2759"/>
<keyword evidence="5" id="KW-1185">Reference proteome</keyword>
<evidence type="ECO:0000313" key="3">
    <source>
        <dbReference type="EMBL" id="GBN68452.1"/>
    </source>
</evidence>
<keyword evidence="1" id="KW-0472">Membrane</keyword>
<sequence>MNLPPLPEDLVMDAGVFEVSGVDLAGPLFLRDGSKTWIALLTCAVYRAIQLELLSSMSTKNFLCTNISFVNFSFAILLHAVISFGLIKSVYTYIKPDRIHVSSRDGDVVLKRQCDVSLHAVGDPL</sequence>
<protein>
    <submittedName>
        <fullName evidence="4">Uncharacterized protein</fullName>
    </submittedName>
</protein>
<evidence type="ECO:0000256" key="1">
    <source>
        <dbReference type="SAM" id="Phobius"/>
    </source>
</evidence>
<dbReference type="EMBL" id="BGPR01015217">
    <property type="protein sequence ID" value="GBN68452.1"/>
    <property type="molecule type" value="Genomic_DNA"/>
</dbReference>
<evidence type="ECO:0000313" key="5">
    <source>
        <dbReference type="Proteomes" id="UP000499080"/>
    </source>
</evidence>
<organism evidence="4 5">
    <name type="scientific">Araneus ventricosus</name>
    <name type="common">Orbweaver spider</name>
    <name type="synonym">Epeira ventricosa</name>
    <dbReference type="NCBI Taxonomy" id="182803"/>
    <lineage>
        <taxon>Eukaryota</taxon>
        <taxon>Metazoa</taxon>
        <taxon>Ecdysozoa</taxon>
        <taxon>Arthropoda</taxon>
        <taxon>Chelicerata</taxon>
        <taxon>Arachnida</taxon>
        <taxon>Araneae</taxon>
        <taxon>Araneomorphae</taxon>
        <taxon>Entelegynae</taxon>
        <taxon>Araneoidea</taxon>
        <taxon>Araneidae</taxon>
        <taxon>Araneus</taxon>
    </lineage>
</organism>
<dbReference type="Gene3D" id="3.30.420.10">
    <property type="entry name" value="Ribonuclease H-like superfamily/Ribonuclease H"/>
    <property type="match status" value="1"/>
</dbReference>
<keyword evidence="1" id="KW-0812">Transmembrane</keyword>